<dbReference type="Proteomes" id="UP001172684">
    <property type="component" value="Unassembled WGS sequence"/>
</dbReference>
<feature type="compositionally biased region" description="Polar residues" evidence="1">
    <location>
        <begin position="36"/>
        <end position="47"/>
    </location>
</feature>
<feature type="compositionally biased region" description="Polar residues" evidence="1">
    <location>
        <begin position="58"/>
        <end position="70"/>
    </location>
</feature>
<feature type="compositionally biased region" description="Polar residues" evidence="1">
    <location>
        <begin position="1"/>
        <end position="11"/>
    </location>
</feature>
<evidence type="ECO:0000313" key="3">
    <source>
        <dbReference type="Proteomes" id="UP001172684"/>
    </source>
</evidence>
<accession>A0ABQ9P2H8</accession>
<proteinExistence type="predicted"/>
<evidence type="ECO:0000313" key="2">
    <source>
        <dbReference type="EMBL" id="KAJ9668820.1"/>
    </source>
</evidence>
<comment type="caution">
    <text evidence="2">The sequence shown here is derived from an EMBL/GenBank/DDBJ whole genome shotgun (WGS) entry which is preliminary data.</text>
</comment>
<feature type="region of interest" description="Disordered" evidence="1">
    <location>
        <begin position="1"/>
        <end position="70"/>
    </location>
</feature>
<reference evidence="2" key="1">
    <citation type="submission" date="2022-10" db="EMBL/GenBank/DDBJ databases">
        <title>Culturing micro-colonial fungi from biological soil crusts in the Mojave desert and describing Neophaeococcomyces mojavensis, and introducing the new genera and species Taxawa tesnikishii.</title>
        <authorList>
            <person name="Kurbessoian T."/>
            <person name="Stajich J.E."/>
        </authorList>
    </citation>
    <scope>NUCLEOTIDE SEQUENCE</scope>
    <source>
        <strain evidence="2">TK_1</strain>
    </source>
</reference>
<dbReference type="EMBL" id="JAPDRL010000005">
    <property type="protein sequence ID" value="KAJ9668820.1"/>
    <property type="molecule type" value="Genomic_DNA"/>
</dbReference>
<evidence type="ECO:0000256" key="1">
    <source>
        <dbReference type="SAM" id="MobiDB-lite"/>
    </source>
</evidence>
<name>A0ABQ9P2H8_9PEZI</name>
<keyword evidence="3" id="KW-1185">Reference proteome</keyword>
<protein>
    <recommendedName>
        <fullName evidence="4">Conidiation-specific protein 8</fullName>
    </recommendedName>
</protein>
<organism evidence="2 3">
    <name type="scientific">Coniosporium apollinis</name>
    <dbReference type="NCBI Taxonomy" id="61459"/>
    <lineage>
        <taxon>Eukaryota</taxon>
        <taxon>Fungi</taxon>
        <taxon>Dikarya</taxon>
        <taxon>Ascomycota</taxon>
        <taxon>Pezizomycotina</taxon>
        <taxon>Dothideomycetes</taxon>
        <taxon>Dothideomycetes incertae sedis</taxon>
        <taxon>Coniosporium</taxon>
    </lineage>
</organism>
<evidence type="ECO:0008006" key="4">
    <source>
        <dbReference type="Google" id="ProtNLM"/>
    </source>
</evidence>
<gene>
    <name evidence="2" type="ORF">H2201_001066</name>
</gene>
<sequence length="70" mass="7731">MADAPNNNGANSERRRSSGATRFANLHAFKRDPANDNATQRRSSFADQAQKPGVLGQMWNNWTRGPNSSK</sequence>